<accession>A0ABV5BVD2</accession>
<evidence type="ECO:0000313" key="1">
    <source>
        <dbReference type="EMBL" id="MFB5759242.1"/>
    </source>
</evidence>
<proteinExistence type="predicted"/>
<comment type="caution">
    <text evidence="1">The sequence shown here is derived from an EMBL/GenBank/DDBJ whole genome shotgun (WGS) entry which is preliminary data.</text>
</comment>
<keyword evidence="2" id="KW-1185">Reference proteome</keyword>
<protein>
    <submittedName>
        <fullName evidence="1">Uncharacterized protein</fullName>
    </submittedName>
</protein>
<dbReference type="RefSeq" id="WP_375518483.1">
    <property type="nucleotide sequence ID" value="NZ_JBHIRY010000001.1"/>
</dbReference>
<dbReference type="Proteomes" id="UP001580430">
    <property type="component" value="Unassembled WGS sequence"/>
</dbReference>
<name>A0ABV5BVD2_9BACL</name>
<dbReference type="EMBL" id="JBHIRY010000001">
    <property type="protein sequence ID" value="MFB5759242.1"/>
    <property type="molecule type" value="Genomic_DNA"/>
</dbReference>
<gene>
    <name evidence="1" type="ORF">ACE5LO_02430</name>
</gene>
<reference evidence="1 2" key="1">
    <citation type="submission" date="2024-09" db="EMBL/GenBank/DDBJ databases">
        <title>Paenibacillus zeirhizospherea sp. nov., isolated from surface of the maize (Zea mays) roots in a horticulture field, Hungary.</title>
        <authorList>
            <person name="Marton D."/>
            <person name="Farkas M."/>
            <person name="Bedics A."/>
            <person name="Toth E."/>
            <person name="Tancsics A."/>
            <person name="Boka K."/>
            <person name="Marati G."/>
            <person name="Kriszt B."/>
            <person name="Cserhati M."/>
        </authorList>
    </citation>
    <scope>NUCLEOTIDE SEQUENCE [LARGE SCALE GENOMIC DNA]</scope>
    <source>
        <strain evidence="1 2">JCM 18446</strain>
    </source>
</reference>
<sequence length="176" mass="20947">MAARQNIRVPYGYESPEESRKGTLIFYDSFEDVTDAELERAFTAFERRAFAKLVLYPLHEETVRRMWKEPVSAFHKRQKSLEEWKLDSGHSTVSIQNWDGKRKKYTPIDTALRYLTEVYPSPYFLYMTPEMANLFASFSTFEEWIVQLRLLLSTGPETVHPRLEKFRSRWDVFAEE</sequence>
<organism evidence="1 2">
    <name type="scientific">Paenibacillus medicaginis</name>
    <dbReference type="NCBI Taxonomy" id="1470560"/>
    <lineage>
        <taxon>Bacteria</taxon>
        <taxon>Bacillati</taxon>
        <taxon>Bacillota</taxon>
        <taxon>Bacilli</taxon>
        <taxon>Bacillales</taxon>
        <taxon>Paenibacillaceae</taxon>
        <taxon>Paenibacillus</taxon>
    </lineage>
</organism>
<evidence type="ECO:0000313" key="2">
    <source>
        <dbReference type="Proteomes" id="UP001580430"/>
    </source>
</evidence>